<evidence type="ECO:0000313" key="3">
    <source>
        <dbReference type="Proteomes" id="UP001314170"/>
    </source>
</evidence>
<feature type="region of interest" description="Disordered" evidence="1">
    <location>
        <begin position="28"/>
        <end position="62"/>
    </location>
</feature>
<proteinExistence type="predicted"/>
<accession>A0AAV1RS02</accession>
<dbReference type="Proteomes" id="UP001314170">
    <property type="component" value="Unassembled WGS sequence"/>
</dbReference>
<gene>
    <name evidence="2" type="ORF">DCAF_LOCUS13261</name>
</gene>
<dbReference type="AlphaFoldDB" id="A0AAV1RS02"/>
<sequence length="62" mass="6999">MVARIWAAVRYYQQTMEKDDWVVEEEEEEVTGADETWHGDSGGQRQGSGPTLVEVNKVKKGS</sequence>
<evidence type="ECO:0000313" key="2">
    <source>
        <dbReference type="EMBL" id="CAK7338218.1"/>
    </source>
</evidence>
<organism evidence="2 3">
    <name type="scientific">Dovyalis caffra</name>
    <dbReference type="NCBI Taxonomy" id="77055"/>
    <lineage>
        <taxon>Eukaryota</taxon>
        <taxon>Viridiplantae</taxon>
        <taxon>Streptophyta</taxon>
        <taxon>Embryophyta</taxon>
        <taxon>Tracheophyta</taxon>
        <taxon>Spermatophyta</taxon>
        <taxon>Magnoliopsida</taxon>
        <taxon>eudicotyledons</taxon>
        <taxon>Gunneridae</taxon>
        <taxon>Pentapetalae</taxon>
        <taxon>rosids</taxon>
        <taxon>fabids</taxon>
        <taxon>Malpighiales</taxon>
        <taxon>Salicaceae</taxon>
        <taxon>Flacourtieae</taxon>
        <taxon>Dovyalis</taxon>
    </lineage>
</organism>
<comment type="caution">
    <text evidence="2">The sequence shown here is derived from an EMBL/GenBank/DDBJ whole genome shotgun (WGS) entry which is preliminary data.</text>
</comment>
<reference evidence="2 3" key="1">
    <citation type="submission" date="2024-01" db="EMBL/GenBank/DDBJ databases">
        <authorList>
            <person name="Waweru B."/>
        </authorList>
    </citation>
    <scope>NUCLEOTIDE SEQUENCE [LARGE SCALE GENOMIC DNA]</scope>
</reference>
<name>A0AAV1RS02_9ROSI</name>
<protein>
    <submittedName>
        <fullName evidence="2">Uncharacterized protein</fullName>
    </submittedName>
</protein>
<evidence type="ECO:0000256" key="1">
    <source>
        <dbReference type="SAM" id="MobiDB-lite"/>
    </source>
</evidence>
<dbReference type="EMBL" id="CAWUPB010001111">
    <property type="protein sequence ID" value="CAK7338218.1"/>
    <property type="molecule type" value="Genomic_DNA"/>
</dbReference>
<keyword evidence="3" id="KW-1185">Reference proteome</keyword>